<accession>A0A1Q2CP89</accession>
<evidence type="ECO:0000256" key="5">
    <source>
        <dbReference type="SAM" id="SignalP"/>
    </source>
</evidence>
<dbReference type="OrthoDB" id="7374754at2"/>
<evidence type="ECO:0000256" key="1">
    <source>
        <dbReference type="ARBA" id="ARBA00004418"/>
    </source>
</evidence>
<dbReference type="SUPFAM" id="SSF53850">
    <property type="entry name" value="Periplasmic binding protein-like II"/>
    <property type="match status" value="1"/>
</dbReference>
<feature type="domain" description="SsuA/THI5-like" evidence="6">
    <location>
        <begin position="58"/>
        <end position="255"/>
    </location>
</feature>
<dbReference type="PANTHER" id="PTHR30024:SF47">
    <property type="entry name" value="TAURINE-BINDING PERIPLASMIC PROTEIN"/>
    <property type="match status" value="1"/>
</dbReference>
<gene>
    <name evidence="7" type="ORF">BW730_10965</name>
</gene>
<name>A0A1Q2CP89_9ACTN</name>
<keyword evidence="8" id="KW-1185">Reference proteome</keyword>
<evidence type="ECO:0000313" key="7">
    <source>
        <dbReference type="EMBL" id="AQP47937.1"/>
    </source>
</evidence>
<dbReference type="STRING" id="1332264.BW730_10965"/>
<keyword evidence="4 5" id="KW-0732">Signal</keyword>
<dbReference type="InterPro" id="IPR010067">
    <property type="entry name" value="ABC_SsuA_sub-bd"/>
</dbReference>
<evidence type="ECO:0000259" key="6">
    <source>
        <dbReference type="Pfam" id="PF09084"/>
    </source>
</evidence>
<dbReference type="PROSITE" id="PS51257">
    <property type="entry name" value="PROKAR_LIPOPROTEIN"/>
    <property type="match status" value="1"/>
</dbReference>
<feature type="chain" id="PRO_5012681812" evidence="5">
    <location>
        <begin position="23"/>
        <end position="337"/>
    </location>
</feature>
<feature type="signal peptide" evidence="5">
    <location>
        <begin position="1"/>
        <end position="22"/>
    </location>
</feature>
<dbReference type="RefSeq" id="WP_077686265.1">
    <property type="nucleotide sequence ID" value="NZ_CP019606.1"/>
</dbReference>
<evidence type="ECO:0000313" key="8">
    <source>
        <dbReference type="Proteomes" id="UP000188145"/>
    </source>
</evidence>
<evidence type="ECO:0000256" key="2">
    <source>
        <dbReference type="ARBA" id="ARBA00010742"/>
    </source>
</evidence>
<dbReference type="InterPro" id="IPR015168">
    <property type="entry name" value="SsuA/THI5"/>
</dbReference>
<protein>
    <submittedName>
        <fullName evidence="7">Bicyclomycin resistance protein</fullName>
    </submittedName>
</protein>
<dbReference type="Proteomes" id="UP000188145">
    <property type="component" value="Chromosome"/>
</dbReference>
<proteinExistence type="inferred from homology"/>
<evidence type="ECO:0000256" key="3">
    <source>
        <dbReference type="ARBA" id="ARBA00022448"/>
    </source>
</evidence>
<dbReference type="GO" id="GO:0042626">
    <property type="term" value="F:ATPase-coupled transmembrane transporter activity"/>
    <property type="evidence" value="ECO:0007669"/>
    <property type="project" value="InterPro"/>
</dbReference>
<dbReference type="AlphaFoldDB" id="A0A1Q2CP89"/>
<dbReference type="KEGG" id="tes:BW730_10965"/>
<dbReference type="GO" id="GO:0042597">
    <property type="term" value="C:periplasmic space"/>
    <property type="evidence" value="ECO:0007669"/>
    <property type="project" value="UniProtKB-SubCell"/>
</dbReference>
<dbReference type="PANTHER" id="PTHR30024">
    <property type="entry name" value="ALIPHATIC SULFONATES-BINDING PROTEIN-RELATED"/>
    <property type="match status" value="1"/>
</dbReference>
<organism evidence="7 8">
    <name type="scientific">Tessaracoccus aquimaris</name>
    <dbReference type="NCBI Taxonomy" id="1332264"/>
    <lineage>
        <taxon>Bacteria</taxon>
        <taxon>Bacillati</taxon>
        <taxon>Actinomycetota</taxon>
        <taxon>Actinomycetes</taxon>
        <taxon>Propionibacteriales</taxon>
        <taxon>Propionibacteriaceae</taxon>
        <taxon>Tessaracoccus</taxon>
    </lineage>
</organism>
<dbReference type="Pfam" id="PF09084">
    <property type="entry name" value="NMT1"/>
    <property type="match status" value="1"/>
</dbReference>
<reference evidence="8" key="1">
    <citation type="submission" date="2017-02" db="EMBL/GenBank/DDBJ databases">
        <title>Tessaracoccus aquaemaris sp. nov., isolated from the intestine of a Korean rockfish, Sebastes schlegelii, in a marine aquaculture pond.</title>
        <authorList>
            <person name="Tak E.J."/>
            <person name="Bae J.-W."/>
        </authorList>
    </citation>
    <scope>NUCLEOTIDE SEQUENCE [LARGE SCALE GENOMIC DNA]</scope>
    <source>
        <strain evidence="8">NSG39</strain>
    </source>
</reference>
<keyword evidence="3" id="KW-0813">Transport</keyword>
<evidence type="ECO:0000256" key="4">
    <source>
        <dbReference type="ARBA" id="ARBA00022729"/>
    </source>
</evidence>
<dbReference type="EMBL" id="CP019606">
    <property type="protein sequence ID" value="AQP47937.1"/>
    <property type="molecule type" value="Genomic_DNA"/>
</dbReference>
<comment type="similarity">
    <text evidence="2">Belongs to the bacterial solute-binding protein SsuA/TauA family.</text>
</comment>
<dbReference type="NCBIfam" id="TIGR01728">
    <property type="entry name" value="SsuA_fam"/>
    <property type="match status" value="1"/>
</dbReference>
<dbReference type="Gene3D" id="3.40.190.10">
    <property type="entry name" value="Periplasmic binding protein-like II"/>
    <property type="match status" value="2"/>
</dbReference>
<comment type="subcellular location">
    <subcellularLocation>
        <location evidence="1">Periplasm</location>
    </subcellularLocation>
</comment>
<sequence>MNMRRRTLLGSLLAVPAVGVLAACGDDTPSAGGEKPAELTPITYGYIPDFNGTSLLAIANDQKLWEKHGLKADLKSFTNGPLQIQAIGTGDLQFGYIGPGAMWLPASGKAKLLTINGVGQADRVIAQPGINSIQDLKGKKVAIPEGTSGDMIVQLALEQAGMSMDDIEKVAMDAATVVSAFASKDVDAAGIWYPMIDTIKQQVPDLVELAKNTDFVDVMQFPNVMVTGEDYAEKNKETTIKVLKVLRDAMDYRADNLDATVELVAKMNAAEVDAINADASNAKYYKAAELDTLTEDGTIDTWLTAMNKFFEANGKIEGTPVAPKDFYVGDLFVEAGK</sequence>
<dbReference type="GO" id="GO:0016020">
    <property type="term" value="C:membrane"/>
    <property type="evidence" value="ECO:0007669"/>
    <property type="project" value="InterPro"/>
</dbReference>